<dbReference type="Pfam" id="PF01590">
    <property type="entry name" value="GAF"/>
    <property type="match status" value="1"/>
</dbReference>
<accession>A0ABY3VMR1</accession>
<gene>
    <name evidence="3" type="ORF">MKK62_05285</name>
</gene>
<dbReference type="InterPro" id="IPR001633">
    <property type="entry name" value="EAL_dom"/>
</dbReference>
<dbReference type="Gene3D" id="3.30.450.40">
    <property type="match status" value="1"/>
</dbReference>
<dbReference type="PANTHER" id="PTHR33121:SF70">
    <property type="entry name" value="SIGNALING PROTEIN YKOW"/>
    <property type="match status" value="1"/>
</dbReference>
<dbReference type="PROSITE" id="PS50883">
    <property type="entry name" value="EAL"/>
    <property type="match status" value="1"/>
</dbReference>
<dbReference type="Gene3D" id="3.20.20.450">
    <property type="entry name" value="EAL domain"/>
    <property type="match status" value="1"/>
</dbReference>
<evidence type="ECO:0000259" key="1">
    <source>
        <dbReference type="PROSITE" id="PS50883"/>
    </source>
</evidence>
<dbReference type="EMBL" id="CP092488">
    <property type="protein sequence ID" value="UMB70721.1"/>
    <property type="molecule type" value="Genomic_DNA"/>
</dbReference>
<dbReference type="SUPFAM" id="SSF55781">
    <property type="entry name" value="GAF domain-like"/>
    <property type="match status" value="1"/>
</dbReference>
<dbReference type="InterPro" id="IPR000160">
    <property type="entry name" value="GGDEF_dom"/>
</dbReference>
<dbReference type="RefSeq" id="WP_240262482.1">
    <property type="nucleotide sequence ID" value="NZ_CP092488.2"/>
</dbReference>
<keyword evidence="4" id="KW-1185">Reference proteome</keyword>
<dbReference type="Gene3D" id="3.30.70.270">
    <property type="match status" value="1"/>
</dbReference>
<dbReference type="Proteomes" id="UP001055336">
    <property type="component" value="Chromosome"/>
</dbReference>
<protein>
    <submittedName>
        <fullName evidence="3">EAL domain-containing protein</fullName>
    </submittedName>
</protein>
<proteinExistence type="predicted"/>
<dbReference type="PROSITE" id="PS50887">
    <property type="entry name" value="GGDEF"/>
    <property type="match status" value="1"/>
</dbReference>
<dbReference type="InterPro" id="IPR043128">
    <property type="entry name" value="Rev_trsase/Diguanyl_cyclase"/>
</dbReference>
<name>A0ABY3VMR1_9MYCO</name>
<dbReference type="InterPro" id="IPR029016">
    <property type="entry name" value="GAF-like_dom_sf"/>
</dbReference>
<dbReference type="Pfam" id="PF00563">
    <property type="entry name" value="EAL"/>
    <property type="match status" value="1"/>
</dbReference>
<evidence type="ECO:0000259" key="2">
    <source>
        <dbReference type="PROSITE" id="PS50887"/>
    </source>
</evidence>
<dbReference type="CDD" id="cd01949">
    <property type="entry name" value="GGDEF"/>
    <property type="match status" value="1"/>
</dbReference>
<dbReference type="PANTHER" id="PTHR33121">
    <property type="entry name" value="CYCLIC DI-GMP PHOSPHODIESTERASE PDEF"/>
    <property type="match status" value="1"/>
</dbReference>
<evidence type="ECO:0000313" key="4">
    <source>
        <dbReference type="Proteomes" id="UP001055336"/>
    </source>
</evidence>
<dbReference type="InterPro" id="IPR035919">
    <property type="entry name" value="EAL_sf"/>
</dbReference>
<dbReference type="InterPro" id="IPR029787">
    <property type="entry name" value="Nucleotide_cyclase"/>
</dbReference>
<feature type="domain" description="GGDEF" evidence="2">
    <location>
        <begin position="207"/>
        <end position="340"/>
    </location>
</feature>
<feature type="domain" description="EAL" evidence="1">
    <location>
        <begin position="349"/>
        <end position="606"/>
    </location>
</feature>
<evidence type="ECO:0000313" key="3">
    <source>
        <dbReference type="EMBL" id="UMB70721.1"/>
    </source>
</evidence>
<dbReference type="SUPFAM" id="SSF55073">
    <property type="entry name" value="Nucleotide cyclase"/>
    <property type="match status" value="1"/>
</dbReference>
<dbReference type="SUPFAM" id="SSF141868">
    <property type="entry name" value="EAL domain-like"/>
    <property type="match status" value="1"/>
</dbReference>
<dbReference type="NCBIfam" id="TIGR00254">
    <property type="entry name" value="GGDEF"/>
    <property type="match status" value="1"/>
</dbReference>
<dbReference type="InterPro" id="IPR050706">
    <property type="entry name" value="Cyclic-di-GMP_PDE-like"/>
</dbReference>
<dbReference type="SMART" id="SM00052">
    <property type="entry name" value="EAL"/>
    <property type="match status" value="1"/>
</dbReference>
<dbReference type="Pfam" id="PF00990">
    <property type="entry name" value="GGDEF"/>
    <property type="match status" value="1"/>
</dbReference>
<reference evidence="3" key="1">
    <citation type="submission" date="2022-08" db="EMBL/GenBank/DDBJ databases">
        <title>Whole genome sequencing of non-tuberculosis mycobacteria type-strains.</title>
        <authorList>
            <person name="Igarashi Y."/>
            <person name="Osugi A."/>
            <person name="Mitarai S."/>
        </authorList>
    </citation>
    <scope>NUCLEOTIDE SEQUENCE</scope>
    <source>
        <strain evidence="3">DSM 45127</strain>
    </source>
</reference>
<dbReference type="SMART" id="SM00267">
    <property type="entry name" value="GGDEF"/>
    <property type="match status" value="1"/>
</dbReference>
<dbReference type="SMART" id="SM00065">
    <property type="entry name" value="GAF"/>
    <property type="match status" value="1"/>
</dbReference>
<dbReference type="InterPro" id="IPR003018">
    <property type="entry name" value="GAF"/>
</dbReference>
<organism evidence="3 4">
    <name type="scientific">Mycobacterium paraterrae</name>
    <dbReference type="NCBI Taxonomy" id="577492"/>
    <lineage>
        <taxon>Bacteria</taxon>
        <taxon>Bacillati</taxon>
        <taxon>Actinomycetota</taxon>
        <taxon>Actinomycetes</taxon>
        <taxon>Mycobacteriales</taxon>
        <taxon>Mycobacteriaceae</taxon>
        <taxon>Mycobacterium</taxon>
    </lineage>
</organism>
<dbReference type="CDD" id="cd01948">
    <property type="entry name" value="EAL"/>
    <property type="match status" value="1"/>
</dbReference>
<sequence>MSGGLDDLVTGAAAKLMAATAADHAAISERVVADLVDHFGVDFGFLRHNDHTIHATILIAEWPVRADVPDPDPIGVVYFAEADSIFAMAENLKEPDVVRPEPANEEYQRLVEEGRAIPQTSLACVPLLSGDITTGILGFVKVGDREWLSEELNALQAIASLFAQLQARIVAENRLLYLAEHDDLTGLLNRRALIAHLDERLGLGQPGPVALLLLDLDRLKVINDHLGHHVGDRFIVAFVELVEQSIDVPSIVARFGGDEFIVVPDEPMQLEAAEAFAQRLQSHLRQQVVIDGEFLARTVSIGVAAGEPGRDSSSDLLRRADEATTAAKSSGGSRVAPYNREMSQRYALRDDIELHLEETIAGDNDALVLRFLPEFDLRTGEVLGTEALIRLQHPTYGLLMPDSFIGVAESINLAGKLGRRVMHSACAQLNEWRSRGIGRKAVLRVNVSPVQLVADGIVDTVAANLHEFGLEPGALCLEITEGVVVQDIDATQKTLAELKALGVQIAVDDFGTGYSALTYLKTLPVDILKIDKGFVRDLGTDSGDLAIVQSIMALAHAFQLDVVAEGIETVESARILLELGCTRGQGFLLSQPVDAVDMEALLAKRFAPLNLSK</sequence>